<dbReference type="NCBIfam" id="TIGR01587">
    <property type="entry name" value="cas3_core"/>
    <property type="match status" value="1"/>
</dbReference>
<dbReference type="SMART" id="SM00487">
    <property type="entry name" value="DEXDc"/>
    <property type="match status" value="1"/>
</dbReference>
<evidence type="ECO:0000256" key="5">
    <source>
        <dbReference type="ARBA" id="ARBA00022741"/>
    </source>
</evidence>
<dbReference type="EMBL" id="SLXP01000005">
    <property type="protein sequence ID" value="TCP41361.1"/>
    <property type="molecule type" value="Genomic_DNA"/>
</dbReference>
<evidence type="ECO:0000256" key="4">
    <source>
        <dbReference type="ARBA" id="ARBA00022723"/>
    </source>
</evidence>
<dbReference type="GO" id="GO:0003724">
    <property type="term" value="F:RNA helicase activity"/>
    <property type="evidence" value="ECO:0007669"/>
    <property type="project" value="TreeGrafter"/>
</dbReference>
<keyword evidence="3" id="KW-0540">Nuclease</keyword>
<dbReference type="Pfam" id="PF22590">
    <property type="entry name" value="Cas3-like_C_2"/>
    <property type="match status" value="1"/>
</dbReference>
<comment type="similarity">
    <text evidence="2">In the central section; belongs to the CRISPR-associated helicase Cas3 family.</text>
</comment>
<feature type="domain" description="HD Cas3-type" evidence="10">
    <location>
        <begin position="14"/>
        <end position="193"/>
    </location>
</feature>
<keyword evidence="8" id="KW-0067">ATP-binding</keyword>
<dbReference type="InterPro" id="IPR054712">
    <property type="entry name" value="Cas3-like_dom"/>
</dbReference>
<dbReference type="InterPro" id="IPR001650">
    <property type="entry name" value="Helicase_C-like"/>
</dbReference>
<dbReference type="PANTHER" id="PTHR47963">
    <property type="entry name" value="DEAD-BOX ATP-DEPENDENT RNA HELICASE 47, MITOCHONDRIAL"/>
    <property type="match status" value="1"/>
</dbReference>
<evidence type="ECO:0000256" key="1">
    <source>
        <dbReference type="ARBA" id="ARBA00006847"/>
    </source>
</evidence>
<evidence type="ECO:0000256" key="6">
    <source>
        <dbReference type="ARBA" id="ARBA00022801"/>
    </source>
</evidence>
<dbReference type="InterPro" id="IPR050547">
    <property type="entry name" value="DEAD_box_RNA_helicases"/>
</dbReference>
<comment type="similarity">
    <text evidence="1">In the N-terminal section; belongs to the CRISPR-associated nuclease Cas3-HD family.</text>
</comment>
<dbReference type="Pfam" id="PF18019">
    <property type="entry name" value="Cas3_HD"/>
    <property type="match status" value="1"/>
</dbReference>
<dbReference type="GO" id="GO:0051607">
    <property type="term" value="P:defense response to virus"/>
    <property type="evidence" value="ECO:0007669"/>
    <property type="project" value="UniProtKB-KW"/>
</dbReference>
<evidence type="ECO:0000256" key="7">
    <source>
        <dbReference type="ARBA" id="ARBA00022806"/>
    </source>
</evidence>
<comment type="caution">
    <text evidence="11">The sequence shown here is derived from an EMBL/GenBank/DDBJ whole genome shotgun (WGS) entry which is preliminary data.</text>
</comment>
<dbReference type="InterPro" id="IPR006474">
    <property type="entry name" value="Helicase_Cas3_CRISPR-ass_core"/>
</dbReference>
<accession>A0A4R2Q3X7</accession>
<dbReference type="NCBIfam" id="TIGR01596">
    <property type="entry name" value="cas3_HD"/>
    <property type="match status" value="1"/>
</dbReference>
<evidence type="ECO:0000313" key="12">
    <source>
        <dbReference type="Proteomes" id="UP000294835"/>
    </source>
</evidence>
<keyword evidence="9" id="KW-0051">Antiviral defense</keyword>
<dbReference type="CDD" id="cd09641">
    <property type="entry name" value="Cas3''_I"/>
    <property type="match status" value="1"/>
</dbReference>
<evidence type="ECO:0000256" key="9">
    <source>
        <dbReference type="ARBA" id="ARBA00023118"/>
    </source>
</evidence>
<evidence type="ECO:0000259" key="10">
    <source>
        <dbReference type="PROSITE" id="PS51643"/>
    </source>
</evidence>
<dbReference type="InterPro" id="IPR027417">
    <property type="entry name" value="P-loop_NTPase"/>
</dbReference>
<dbReference type="GO" id="GO:0046872">
    <property type="term" value="F:metal ion binding"/>
    <property type="evidence" value="ECO:0007669"/>
    <property type="project" value="UniProtKB-KW"/>
</dbReference>
<dbReference type="Pfam" id="PF00270">
    <property type="entry name" value="DEAD"/>
    <property type="match status" value="1"/>
</dbReference>
<dbReference type="OrthoDB" id="9810236at2"/>
<gene>
    <name evidence="11" type="ORF">EV662_105107</name>
</gene>
<dbReference type="GO" id="GO:0016787">
    <property type="term" value="F:hydrolase activity"/>
    <property type="evidence" value="ECO:0007669"/>
    <property type="project" value="UniProtKB-KW"/>
</dbReference>
<dbReference type="Gene3D" id="1.10.3210.30">
    <property type="match status" value="1"/>
</dbReference>
<dbReference type="PANTHER" id="PTHR47963:SF9">
    <property type="entry name" value="CRISPR-ASSOCIATED ENDONUCLEASE_HELICASE CAS3"/>
    <property type="match status" value="1"/>
</dbReference>
<keyword evidence="12" id="KW-1185">Reference proteome</keyword>
<dbReference type="InterPro" id="IPR014001">
    <property type="entry name" value="Helicase_ATP-bd"/>
</dbReference>
<keyword evidence="5" id="KW-0547">Nucleotide-binding</keyword>
<reference evidence="11 12" key="1">
    <citation type="submission" date="2019-03" db="EMBL/GenBank/DDBJ databases">
        <title>Genomic Encyclopedia of Type Strains, Phase IV (KMG-IV): sequencing the most valuable type-strain genomes for metagenomic binning, comparative biology and taxonomic classification.</title>
        <authorList>
            <person name="Goeker M."/>
        </authorList>
    </citation>
    <scope>NUCLEOTIDE SEQUENCE [LARGE SCALE GENOMIC DNA]</scope>
    <source>
        <strain evidence="11 12">DSM 18063</strain>
    </source>
</reference>
<dbReference type="Gene3D" id="3.40.50.300">
    <property type="entry name" value="P-loop containing nucleotide triphosphate hydrolases"/>
    <property type="match status" value="2"/>
</dbReference>
<dbReference type="GO" id="GO:0003723">
    <property type="term" value="F:RNA binding"/>
    <property type="evidence" value="ECO:0007669"/>
    <property type="project" value="TreeGrafter"/>
</dbReference>
<proteinExistence type="inferred from homology"/>
<name>A0A4R2Q3X7_9RHOB</name>
<dbReference type="SMART" id="SM00490">
    <property type="entry name" value="HELICc"/>
    <property type="match status" value="1"/>
</dbReference>
<keyword evidence="6" id="KW-0378">Hydrolase</keyword>
<dbReference type="AlphaFoldDB" id="A0A4R2Q3X7"/>
<dbReference type="PROSITE" id="PS51643">
    <property type="entry name" value="HD_CAS3"/>
    <property type="match status" value="1"/>
</dbReference>
<keyword evidence="4" id="KW-0479">Metal-binding</keyword>
<dbReference type="InterPro" id="IPR038257">
    <property type="entry name" value="CRISPR-assoc_Cas3_HD_sf"/>
</dbReference>
<sequence length="832" mass="89556">MGLLDWPGKSADALGLPEHMAVHHMLDVAAVADRLIEPFGFDWPLRDALVLLVGLHDLGKISDSFRRMLREGVPQAFRHWELTEVLLFELDHILGERLGGAPWHRQTLYAAIAGHHGRPPKRATGGLVCPGRRPREYRLALQAVGSGLDDARKAMENLCAFWPDASLEGLSDDRAVAALSWWLPGFCTAADWVGSNTRWFGPRAPESALSAYLAESKEIAVNAVTEAGLAAGTARDANLFDFTLRPMQAACAQVALAEGPMLAVIEDETGAGKTEAALILAQRMLLAGKGRGLFFALPTMATADAMFRRAAGSVGRLFDRHTTLTLAHGRAGLSVDFRDLVNDGPRGEEDATCTDWLAENRRRALLADVGVGTIDQALLSVLPVRFQALRHFGLSSKILIVDEVHELGEPYIGAELEALLRMHRAAGGSAILLTATLPLAQRERLLAIYGGRSDSPAYPALTVAGAASPTALPQATGPRRSVGVQRLSCADEAVDLLAESAQQGAACVWVRNAVDDAIAAVEMLHARGVSARLLHARFALCDRKRTEAEVLARVGKDGQGREGFVLVGTQVLESSLDLDFDVMVSDLAPMAALIQRAGRLWRHMDLRPATSRPVPAPVLHVVSSDPAQVVDARWLHGTLDRGAWVYPVADQWRTADVLFRAGRIDAPEGLRALIEAVHGLEAAPVPEALVEAEARAEGQGAAERGHAAQNIVDLAAGYRAGGQANDDARYPTRLGEAQRVLVLARKEAGALRPWAEGTGAEAWSLSEVSARIGRLDALPLPDPSAPEIAAVTREWPDWKRAEYRLCPVAEDGAICTGLRYDAERGLIFHDES</sequence>
<dbReference type="SUPFAM" id="SSF52540">
    <property type="entry name" value="P-loop containing nucleoside triphosphate hydrolases"/>
    <property type="match status" value="1"/>
</dbReference>
<organism evidence="11 12">
    <name type="scientific">Rhodovulum marinum</name>
    <dbReference type="NCBI Taxonomy" id="320662"/>
    <lineage>
        <taxon>Bacteria</taxon>
        <taxon>Pseudomonadati</taxon>
        <taxon>Pseudomonadota</taxon>
        <taxon>Alphaproteobacteria</taxon>
        <taxon>Rhodobacterales</taxon>
        <taxon>Paracoccaceae</taxon>
        <taxon>Rhodovulum</taxon>
    </lineage>
</organism>
<dbReference type="InterPro" id="IPR006483">
    <property type="entry name" value="CRISPR-assoc_Cas3_HD"/>
</dbReference>
<dbReference type="GO" id="GO:0005524">
    <property type="term" value="F:ATP binding"/>
    <property type="evidence" value="ECO:0007669"/>
    <property type="project" value="UniProtKB-KW"/>
</dbReference>
<dbReference type="InterPro" id="IPR011545">
    <property type="entry name" value="DEAD/DEAH_box_helicase_dom"/>
</dbReference>
<keyword evidence="7" id="KW-0347">Helicase</keyword>
<dbReference type="Proteomes" id="UP000294835">
    <property type="component" value="Unassembled WGS sequence"/>
</dbReference>
<dbReference type="GO" id="GO:0004518">
    <property type="term" value="F:nuclease activity"/>
    <property type="evidence" value="ECO:0007669"/>
    <property type="project" value="UniProtKB-KW"/>
</dbReference>
<evidence type="ECO:0000256" key="3">
    <source>
        <dbReference type="ARBA" id="ARBA00022722"/>
    </source>
</evidence>
<evidence type="ECO:0000256" key="2">
    <source>
        <dbReference type="ARBA" id="ARBA00009046"/>
    </source>
</evidence>
<dbReference type="RefSeq" id="WP_132461933.1">
    <property type="nucleotide sequence ID" value="NZ_SLXP01000005.1"/>
</dbReference>
<evidence type="ECO:0000313" key="11">
    <source>
        <dbReference type="EMBL" id="TCP41361.1"/>
    </source>
</evidence>
<protein>
    <submittedName>
        <fullName evidence="11">CRISPR-associated Cas3 family helicase</fullName>
    </submittedName>
</protein>
<evidence type="ECO:0000256" key="8">
    <source>
        <dbReference type="ARBA" id="ARBA00022840"/>
    </source>
</evidence>